<feature type="chain" id="PRO_5030682568" evidence="2">
    <location>
        <begin position="21"/>
        <end position="56"/>
    </location>
</feature>
<dbReference type="RefSeq" id="WP_198173473.1">
    <property type="nucleotide sequence ID" value="NZ_CP066775.1"/>
</dbReference>
<dbReference type="AlphaFoldDB" id="A0A7T7JH43"/>
<evidence type="ECO:0000256" key="2">
    <source>
        <dbReference type="SAM" id="SignalP"/>
    </source>
</evidence>
<dbReference type="EMBL" id="CP066775">
    <property type="protein sequence ID" value="QQL50185.1"/>
    <property type="molecule type" value="Genomic_DNA"/>
</dbReference>
<feature type="compositionally biased region" description="Basic and acidic residues" evidence="1">
    <location>
        <begin position="28"/>
        <end position="46"/>
    </location>
</feature>
<keyword evidence="4" id="KW-1185">Reference proteome</keyword>
<sequence>MRKLITIIALVLFSFSSVFAQQHMTKSGKPDKRYNENKHLKKDGTPDMRYSTSKRE</sequence>
<keyword evidence="2" id="KW-0732">Signal</keyword>
<dbReference type="KEGG" id="mgik:GO620_001655"/>
<protein>
    <submittedName>
        <fullName evidence="3">Uncharacterized protein</fullName>
    </submittedName>
</protein>
<evidence type="ECO:0000313" key="3">
    <source>
        <dbReference type="EMBL" id="QQL50185.1"/>
    </source>
</evidence>
<proteinExistence type="predicted"/>
<evidence type="ECO:0000256" key="1">
    <source>
        <dbReference type="SAM" id="MobiDB-lite"/>
    </source>
</evidence>
<feature type="region of interest" description="Disordered" evidence="1">
    <location>
        <begin position="25"/>
        <end position="56"/>
    </location>
</feature>
<organism evidence="3 4">
    <name type="scientific">Mucilaginibacter ginkgonis</name>
    <dbReference type="NCBI Taxonomy" id="2682091"/>
    <lineage>
        <taxon>Bacteria</taxon>
        <taxon>Pseudomonadati</taxon>
        <taxon>Bacteroidota</taxon>
        <taxon>Sphingobacteriia</taxon>
        <taxon>Sphingobacteriales</taxon>
        <taxon>Sphingobacteriaceae</taxon>
        <taxon>Mucilaginibacter</taxon>
    </lineage>
</organism>
<dbReference type="Proteomes" id="UP000429232">
    <property type="component" value="Chromosome"/>
</dbReference>
<reference evidence="3 4" key="1">
    <citation type="submission" date="2020-12" db="EMBL/GenBank/DDBJ databases">
        <title>HMF7856_wgs.fasta genome submission.</title>
        <authorList>
            <person name="Kang H."/>
            <person name="Kim H."/>
            <person name="Joh K."/>
        </authorList>
    </citation>
    <scope>NUCLEOTIDE SEQUENCE [LARGE SCALE GENOMIC DNA]</scope>
    <source>
        <strain evidence="3 4">HMF7856</strain>
    </source>
</reference>
<evidence type="ECO:0000313" key="4">
    <source>
        <dbReference type="Proteomes" id="UP000429232"/>
    </source>
</evidence>
<accession>A0A7T7JH43</accession>
<gene>
    <name evidence="3" type="ORF">GO620_001655</name>
</gene>
<feature type="signal peptide" evidence="2">
    <location>
        <begin position="1"/>
        <end position="20"/>
    </location>
</feature>
<name>A0A7T7JH43_9SPHI</name>